<name>A0ABW5NEU7_9FLAO</name>
<gene>
    <name evidence="1" type="ORF">ACFSTE_21070</name>
</gene>
<keyword evidence="2" id="KW-1185">Reference proteome</keyword>
<dbReference type="RefSeq" id="WP_378256799.1">
    <property type="nucleotide sequence ID" value="NZ_JBHSJV010000001.1"/>
</dbReference>
<sequence length="53" mass="6184">MKFQKDDIVKLKDSETKMTVTSVDNNEYVSCKWINRLGHEMHGQFPGKLLTKN</sequence>
<dbReference type="Proteomes" id="UP001597459">
    <property type="component" value="Unassembled WGS sequence"/>
</dbReference>
<accession>A0ABW5NEU7</accession>
<reference evidence="2" key="1">
    <citation type="journal article" date="2019" name="Int. J. Syst. Evol. Microbiol.">
        <title>The Global Catalogue of Microorganisms (GCM) 10K type strain sequencing project: providing services to taxonomists for standard genome sequencing and annotation.</title>
        <authorList>
            <consortium name="The Broad Institute Genomics Platform"/>
            <consortium name="The Broad Institute Genome Sequencing Center for Infectious Disease"/>
            <person name="Wu L."/>
            <person name="Ma J."/>
        </authorList>
    </citation>
    <scope>NUCLEOTIDE SEQUENCE [LARGE SCALE GENOMIC DNA]</scope>
    <source>
        <strain evidence="2">KCTC 42423</strain>
    </source>
</reference>
<comment type="caution">
    <text evidence="1">The sequence shown here is derived from an EMBL/GenBank/DDBJ whole genome shotgun (WGS) entry which is preliminary data.</text>
</comment>
<proteinExistence type="predicted"/>
<evidence type="ECO:0000313" key="1">
    <source>
        <dbReference type="EMBL" id="MFD2593341.1"/>
    </source>
</evidence>
<organism evidence="1 2">
    <name type="scientific">Aquimarina hainanensis</name>
    <dbReference type="NCBI Taxonomy" id="1578017"/>
    <lineage>
        <taxon>Bacteria</taxon>
        <taxon>Pseudomonadati</taxon>
        <taxon>Bacteroidota</taxon>
        <taxon>Flavobacteriia</taxon>
        <taxon>Flavobacteriales</taxon>
        <taxon>Flavobacteriaceae</taxon>
        <taxon>Aquimarina</taxon>
    </lineage>
</organism>
<dbReference type="EMBL" id="JBHULX010000046">
    <property type="protein sequence ID" value="MFD2593341.1"/>
    <property type="molecule type" value="Genomic_DNA"/>
</dbReference>
<evidence type="ECO:0000313" key="2">
    <source>
        <dbReference type="Proteomes" id="UP001597459"/>
    </source>
</evidence>
<protein>
    <submittedName>
        <fullName evidence="1">DUF2158 domain-containing protein</fullName>
    </submittedName>
</protein>